<name>A0A4P9VZJ0_9FUNG</name>
<evidence type="ECO:0000313" key="2">
    <source>
        <dbReference type="EMBL" id="RKO85239.1"/>
    </source>
</evidence>
<organism evidence="2 3">
    <name type="scientific">Blyttiomyces helicus</name>
    <dbReference type="NCBI Taxonomy" id="388810"/>
    <lineage>
        <taxon>Eukaryota</taxon>
        <taxon>Fungi</taxon>
        <taxon>Fungi incertae sedis</taxon>
        <taxon>Chytridiomycota</taxon>
        <taxon>Chytridiomycota incertae sedis</taxon>
        <taxon>Chytridiomycetes</taxon>
        <taxon>Chytridiomycetes incertae sedis</taxon>
        <taxon>Blyttiomyces</taxon>
    </lineage>
</organism>
<evidence type="ECO:0000313" key="3">
    <source>
        <dbReference type="Proteomes" id="UP000269721"/>
    </source>
</evidence>
<accession>A0A4P9VZJ0</accession>
<dbReference type="EMBL" id="KZ999271">
    <property type="protein sequence ID" value="RKO85239.1"/>
    <property type="molecule type" value="Genomic_DNA"/>
</dbReference>
<feature type="region of interest" description="Disordered" evidence="1">
    <location>
        <begin position="113"/>
        <end position="144"/>
    </location>
</feature>
<dbReference type="OrthoDB" id="120976at2759"/>
<dbReference type="AlphaFoldDB" id="A0A4P9VZJ0"/>
<dbReference type="Proteomes" id="UP000269721">
    <property type="component" value="Unassembled WGS sequence"/>
</dbReference>
<protein>
    <submittedName>
        <fullName evidence="2">Uncharacterized protein</fullName>
    </submittedName>
</protein>
<reference evidence="3" key="1">
    <citation type="journal article" date="2018" name="Nat. Microbiol.">
        <title>Leveraging single-cell genomics to expand the fungal tree of life.</title>
        <authorList>
            <person name="Ahrendt S.R."/>
            <person name="Quandt C.A."/>
            <person name="Ciobanu D."/>
            <person name="Clum A."/>
            <person name="Salamov A."/>
            <person name="Andreopoulos B."/>
            <person name="Cheng J.F."/>
            <person name="Woyke T."/>
            <person name="Pelin A."/>
            <person name="Henrissat B."/>
            <person name="Reynolds N.K."/>
            <person name="Benny G.L."/>
            <person name="Smith M.E."/>
            <person name="James T.Y."/>
            <person name="Grigoriev I.V."/>
        </authorList>
    </citation>
    <scope>NUCLEOTIDE SEQUENCE [LARGE SCALE GENOMIC DNA]</scope>
</reference>
<feature type="compositionally biased region" description="Polar residues" evidence="1">
    <location>
        <begin position="135"/>
        <end position="144"/>
    </location>
</feature>
<proteinExistence type="predicted"/>
<keyword evidence="3" id="KW-1185">Reference proteome</keyword>
<gene>
    <name evidence="2" type="ORF">BDK51DRAFT_45537</name>
</gene>
<evidence type="ECO:0000256" key="1">
    <source>
        <dbReference type="SAM" id="MobiDB-lite"/>
    </source>
</evidence>
<sequence length="250" mass="26875">MAPVPPTVPLTLRGSDQAHTFGLGLAQVTTPIDNFRLPTCQTDLLEAQLARLVKKTFSEYPTMAVESEEQPEAAQYLTGNFTTDYPEACRRNNVQPLTLLHIGFPLPPIPIAQTPPLRDSSPFGATDLASDPDPATSSVPKTTRSISSNLELNSPFSGSLISEPDPRSASVSASVGMLGPVGIPVRQMEPRKMNYDSRYRFTPTLVVETLEGEEEDEANKVEIRGWKVAVGNIVALAAAVTACSSIAQLV</sequence>